<reference evidence="1" key="2">
    <citation type="journal article" date="2015" name="Data Brief">
        <title>Shoot transcriptome of the giant reed, Arundo donax.</title>
        <authorList>
            <person name="Barrero R.A."/>
            <person name="Guerrero F.D."/>
            <person name="Moolhuijzen P."/>
            <person name="Goolsby J.A."/>
            <person name="Tidwell J."/>
            <person name="Bellgard S.E."/>
            <person name="Bellgard M.I."/>
        </authorList>
    </citation>
    <scope>NUCLEOTIDE SEQUENCE</scope>
    <source>
        <tissue evidence="1">Shoot tissue taken approximately 20 cm above the soil surface</tissue>
    </source>
</reference>
<dbReference type="EMBL" id="GBRH01219850">
    <property type="protein sequence ID" value="JAD78045.1"/>
    <property type="molecule type" value="Transcribed_RNA"/>
</dbReference>
<sequence length="103" mass="11307">MNLVYILPSGLCLVASENFAAFGSAGRSSARCMPGCGGKRTERGYTNSTSERKRPPGICRQPITIRTTEKSASSVELIIHVYLALTLHLWADCVFRPLMFLLT</sequence>
<evidence type="ECO:0000313" key="1">
    <source>
        <dbReference type="EMBL" id="JAD78045.1"/>
    </source>
</evidence>
<name>A0A0A9NYR1_ARUDO</name>
<reference evidence="1" key="1">
    <citation type="submission" date="2014-09" db="EMBL/GenBank/DDBJ databases">
        <authorList>
            <person name="Magalhaes I.L.F."/>
            <person name="Oliveira U."/>
            <person name="Santos F.R."/>
            <person name="Vidigal T.H.D.A."/>
            <person name="Brescovit A.D."/>
            <person name="Santos A.J."/>
        </authorList>
    </citation>
    <scope>NUCLEOTIDE SEQUENCE</scope>
    <source>
        <tissue evidence="1">Shoot tissue taken approximately 20 cm above the soil surface</tissue>
    </source>
</reference>
<protein>
    <submittedName>
        <fullName evidence="1">Uncharacterized protein</fullName>
    </submittedName>
</protein>
<dbReference type="AlphaFoldDB" id="A0A0A9NYR1"/>
<organism evidence="1">
    <name type="scientific">Arundo donax</name>
    <name type="common">Giant reed</name>
    <name type="synonym">Donax arundinaceus</name>
    <dbReference type="NCBI Taxonomy" id="35708"/>
    <lineage>
        <taxon>Eukaryota</taxon>
        <taxon>Viridiplantae</taxon>
        <taxon>Streptophyta</taxon>
        <taxon>Embryophyta</taxon>
        <taxon>Tracheophyta</taxon>
        <taxon>Spermatophyta</taxon>
        <taxon>Magnoliopsida</taxon>
        <taxon>Liliopsida</taxon>
        <taxon>Poales</taxon>
        <taxon>Poaceae</taxon>
        <taxon>PACMAD clade</taxon>
        <taxon>Arundinoideae</taxon>
        <taxon>Arundineae</taxon>
        <taxon>Arundo</taxon>
    </lineage>
</organism>
<proteinExistence type="predicted"/>
<accession>A0A0A9NYR1</accession>